<dbReference type="InterPro" id="IPR008257">
    <property type="entry name" value="Pept_M19"/>
</dbReference>
<keyword evidence="1" id="KW-1133">Transmembrane helix</keyword>
<sequence>MKLIRNTILGLVVLAAIALAVILIFVPGYIEQSRNPVAEHPAYPVSDAALALHEDLLIGDWHADSLLWKRDLTERGSRGQIDFPRMREGNAAIQVFTTVTKSPKGQNYEENSADAADNITLLSMVSLWPPRTWDDLTERALYQAEKLEGFIRHDGEVTLIRSVADLDAVLAARAEGRPHLGALLGIEGAHALEGDLANLDRLEAAGFRVIGLHHFFDNALGGSLHGHSEAGLNDFGRAVVDQVVARGMVLDLAHSSPQVVEEVLAMTDIPLVVSHGGFAGYCDVKRNIPVDLMRRVAESGGVVGMGYWADVTCGDASPANVAEMIAAAVTELGEDAVSLGSDFDGSVATAFDISELPALTQALMDAGLNEAQIAKVMGGNMERVLRARLPAQSQD</sequence>
<dbReference type="PROSITE" id="PS51365">
    <property type="entry name" value="RENAL_DIPEPTIDASE_2"/>
    <property type="match status" value="1"/>
</dbReference>
<keyword evidence="3" id="KW-1185">Reference proteome</keyword>
<keyword evidence="1" id="KW-0472">Membrane</keyword>
<name>A0A1X6YUK1_9RHOB</name>
<evidence type="ECO:0000313" key="2">
    <source>
        <dbReference type="EMBL" id="SLN31326.1"/>
    </source>
</evidence>
<dbReference type="AlphaFoldDB" id="A0A1X6YUK1"/>
<dbReference type="SUPFAM" id="SSF51556">
    <property type="entry name" value="Metallo-dependent hydrolases"/>
    <property type="match status" value="1"/>
</dbReference>
<dbReference type="PANTHER" id="PTHR10443">
    <property type="entry name" value="MICROSOMAL DIPEPTIDASE"/>
    <property type="match status" value="1"/>
</dbReference>
<dbReference type="PANTHER" id="PTHR10443:SF12">
    <property type="entry name" value="DIPEPTIDASE"/>
    <property type="match status" value="1"/>
</dbReference>
<feature type="transmembrane region" description="Helical" evidence="1">
    <location>
        <begin position="7"/>
        <end position="30"/>
    </location>
</feature>
<accession>A0A1X6YUK1</accession>
<keyword evidence="1" id="KW-0812">Transmembrane</keyword>
<dbReference type="Proteomes" id="UP000193963">
    <property type="component" value="Unassembled WGS sequence"/>
</dbReference>
<protein>
    <submittedName>
        <fullName evidence="2">Membrane dipeptidase (Peptidase family M19)</fullName>
    </submittedName>
</protein>
<dbReference type="GO" id="GO:0070573">
    <property type="term" value="F:metallodipeptidase activity"/>
    <property type="evidence" value="ECO:0007669"/>
    <property type="project" value="InterPro"/>
</dbReference>
<reference evidence="2 3" key="1">
    <citation type="submission" date="2017-03" db="EMBL/GenBank/DDBJ databases">
        <authorList>
            <person name="Afonso C.L."/>
            <person name="Miller P.J."/>
            <person name="Scott M.A."/>
            <person name="Spackman E."/>
            <person name="Goraichik I."/>
            <person name="Dimitrov K.M."/>
            <person name="Suarez D.L."/>
            <person name="Swayne D.E."/>
        </authorList>
    </citation>
    <scope>NUCLEOTIDE SEQUENCE [LARGE SCALE GENOMIC DNA]</scope>
    <source>
        <strain evidence="2 3">CECT 7751</strain>
    </source>
</reference>
<dbReference type="RefSeq" id="WP_085887212.1">
    <property type="nucleotide sequence ID" value="NZ_FWFN01000002.1"/>
</dbReference>
<dbReference type="Gene3D" id="3.20.20.140">
    <property type="entry name" value="Metal-dependent hydrolases"/>
    <property type="match status" value="1"/>
</dbReference>
<dbReference type="OrthoDB" id="9804920at2"/>
<dbReference type="InterPro" id="IPR032466">
    <property type="entry name" value="Metal_Hydrolase"/>
</dbReference>
<organism evidence="2 3">
    <name type="scientific">Pseudooceanicola marinus</name>
    <dbReference type="NCBI Taxonomy" id="396013"/>
    <lineage>
        <taxon>Bacteria</taxon>
        <taxon>Pseudomonadati</taxon>
        <taxon>Pseudomonadota</taxon>
        <taxon>Alphaproteobacteria</taxon>
        <taxon>Rhodobacterales</taxon>
        <taxon>Paracoccaceae</taxon>
        <taxon>Pseudooceanicola</taxon>
    </lineage>
</organism>
<proteinExistence type="predicted"/>
<dbReference type="Pfam" id="PF01244">
    <property type="entry name" value="Peptidase_M19"/>
    <property type="match status" value="1"/>
</dbReference>
<dbReference type="EMBL" id="FWFN01000002">
    <property type="protein sequence ID" value="SLN31326.1"/>
    <property type="molecule type" value="Genomic_DNA"/>
</dbReference>
<evidence type="ECO:0000313" key="3">
    <source>
        <dbReference type="Proteomes" id="UP000193963"/>
    </source>
</evidence>
<dbReference type="GO" id="GO:0006508">
    <property type="term" value="P:proteolysis"/>
    <property type="evidence" value="ECO:0007669"/>
    <property type="project" value="InterPro"/>
</dbReference>
<gene>
    <name evidence="2" type="ORF">PSM7751_01350</name>
</gene>
<evidence type="ECO:0000256" key="1">
    <source>
        <dbReference type="SAM" id="Phobius"/>
    </source>
</evidence>